<organism evidence="13 14">
    <name type="scientific">Plectosphaerella cucumerina</name>
    <dbReference type="NCBI Taxonomy" id="40658"/>
    <lineage>
        <taxon>Eukaryota</taxon>
        <taxon>Fungi</taxon>
        <taxon>Dikarya</taxon>
        <taxon>Ascomycota</taxon>
        <taxon>Pezizomycotina</taxon>
        <taxon>Sordariomycetes</taxon>
        <taxon>Hypocreomycetidae</taxon>
        <taxon>Glomerellales</taxon>
        <taxon>Plectosphaerellaceae</taxon>
        <taxon>Plectosphaerella</taxon>
    </lineage>
</organism>
<evidence type="ECO:0000256" key="9">
    <source>
        <dbReference type="ARBA" id="ARBA00047928"/>
    </source>
</evidence>
<comment type="subcellular location">
    <subcellularLocation>
        <location evidence="1">Secreted</location>
    </subcellularLocation>
</comment>
<feature type="signal peptide" evidence="11">
    <location>
        <begin position="1"/>
        <end position="18"/>
    </location>
</feature>
<evidence type="ECO:0000256" key="10">
    <source>
        <dbReference type="SAM" id="MobiDB-lite"/>
    </source>
</evidence>
<keyword evidence="6 11" id="KW-0732">Signal</keyword>
<evidence type="ECO:0000256" key="2">
    <source>
        <dbReference type="ARBA" id="ARBA00005184"/>
    </source>
</evidence>
<evidence type="ECO:0000256" key="8">
    <source>
        <dbReference type="ARBA" id="ARBA00023085"/>
    </source>
</evidence>
<dbReference type="PANTHER" id="PTHR31321">
    <property type="entry name" value="ACYL-COA THIOESTER HYDROLASE YBHC-RELATED"/>
    <property type="match status" value="1"/>
</dbReference>
<evidence type="ECO:0000256" key="1">
    <source>
        <dbReference type="ARBA" id="ARBA00004613"/>
    </source>
</evidence>
<dbReference type="OrthoDB" id="2019149at2759"/>
<comment type="pathway">
    <text evidence="2">Glycan metabolism; pectin degradation; 2-dehydro-3-deoxy-D-gluconate from pectin: step 1/5.</text>
</comment>
<dbReference type="InterPro" id="IPR011050">
    <property type="entry name" value="Pectin_lyase_fold/virulence"/>
</dbReference>
<comment type="similarity">
    <text evidence="3">Belongs to the pectinesterase family.</text>
</comment>
<keyword evidence="13" id="KW-0456">Lyase</keyword>
<dbReference type="GO" id="GO:0016829">
    <property type="term" value="F:lyase activity"/>
    <property type="evidence" value="ECO:0007669"/>
    <property type="project" value="UniProtKB-KW"/>
</dbReference>
<feature type="domain" description="Pectinesterase catalytic" evidence="12">
    <location>
        <begin position="555"/>
        <end position="839"/>
    </location>
</feature>
<feature type="region of interest" description="Disordered" evidence="10">
    <location>
        <begin position="877"/>
        <end position="901"/>
    </location>
</feature>
<dbReference type="Proteomes" id="UP000813385">
    <property type="component" value="Unassembled WGS sequence"/>
</dbReference>
<evidence type="ECO:0000256" key="3">
    <source>
        <dbReference type="ARBA" id="ARBA00008891"/>
    </source>
</evidence>
<dbReference type="GO" id="GO:0005576">
    <property type="term" value="C:extracellular region"/>
    <property type="evidence" value="ECO:0007669"/>
    <property type="project" value="UniProtKB-SubCell"/>
</dbReference>
<keyword evidence="14" id="KW-1185">Reference proteome</keyword>
<feature type="domain" description="Pectinesterase catalytic" evidence="12">
    <location>
        <begin position="1605"/>
        <end position="1892"/>
    </location>
</feature>
<feature type="domain" description="Pectinesterase catalytic" evidence="12">
    <location>
        <begin position="906"/>
        <end position="1196"/>
    </location>
</feature>
<dbReference type="GO" id="GO:0042545">
    <property type="term" value="P:cell wall modification"/>
    <property type="evidence" value="ECO:0007669"/>
    <property type="project" value="InterPro"/>
</dbReference>
<dbReference type="GO" id="GO:0030599">
    <property type="term" value="F:pectinesterase activity"/>
    <property type="evidence" value="ECO:0007669"/>
    <property type="project" value="UniProtKB-EC"/>
</dbReference>
<evidence type="ECO:0000256" key="11">
    <source>
        <dbReference type="SAM" id="SignalP"/>
    </source>
</evidence>
<comment type="catalytic activity">
    <reaction evidence="9">
        <text>[(1-&gt;4)-alpha-D-galacturonosyl methyl ester](n) + n H2O = [(1-&gt;4)-alpha-D-galacturonosyl](n) + n methanol + n H(+)</text>
        <dbReference type="Rhea" id="RHEA:22380"/>
        <dbReference type="Rhea" id="RHEA-COMP:14570"/>
        <dbReference type="Rhea" id="RHEA-COMP:14573"/>
        <dbReference type="ChEBI" id="CHEBI:15377"/>
        <dbReference type="ChEBI" id="CHEBI:15378"/>
        <dbReference type="ChEBI" id="CHEBI:17790"/>
        <dbReference type="ChEBI" id="CHEBI:140522"/>
        <dbReference type="ChEBI" id="CHEBI:140523"/>
        <dbReference type="EC" id="3.1.1.11"/>
    </reaction>
</comment>
<dbReference type="InterPro" id="IPR012334">
    <property type="entry name" value="Pectin_lyas_fold"/>
</dbReference>
<proteinExistence type="inferred from homology"/>
<dbReference type="EMBL" id="JAGPXD010000001">
    <property type="protein sequence ID" value="KAH7377042.1"/>
    <property type="molecule type" value="Genomic_DNA"/>
</dbReference>
<reference evidence="13" key="1">
    <citation type="journal article" date="2021" name="Nat. Commun.">
        <title>Genetic determinants of endophytism in the Arabidopsis root mycobiome.</title>
        <authorList>
            <person name="Mesny F."/>
            <person name="Miyauchi S."/>
            <person name="Thiergart T."/>
            <person name="Pickel B."/>
            <person name="Atanasova L."/>
            <person name="Karlsson M."/>
            <person name="Huettel B."/>
            <person name="Barry K.W."/>
            <person name="Haridas S."/>
            <person name="Chen C."/>
            <person name="Bauer D."/>
            <person name="Andreopoulos W."/>
            <person name="Pangilinan J."/>
            <person name="LaButti K."/>
            <person name="Riley R."/>
            <person name="Lipzen A."/>
            <person name="Clum A."/>
            <person name="Drula E."/>
            <person name="Henrissat B."/>
            <person name="Kohler A."/>
            <person name="Grigoriev I.V."/>
            <person name="Martin F.M."/>
            <person name="Hacquard S."/>
        </authorList>
    </citation>
    <scope>NUCLEOTIDE SEQUENCE</scope>
    <source>
        <strain evidence="13">MPI-CAGE-AT-0016</strain>
    </source>
</reference>
<evidence type="ECO:0000256" key="6">
    <source>
        <dbReference type="ARBA" id="ARBA00022729"/>
    </source>
</evidence>
<feature type="domain" description="Pectinesterase catalytic" evidence="12">
    <location>
        <begin position="89"/>
        <end position="353"/>
    </location>
</feature>
<dbReference type="UniPathway" id="UPA00545">
    <property type="reaction ID" value="UER00823"/>
</dbReference>
<dbReference type="InterPro" id="IPR000070">
    <property type="entry name" value="Pectinesterase_cat"/>
</dbReference>
<evidence type="ECO:0000259" key="12">
    <source>
        <dbReference type="Pfam" id="PF01095"/>
    </source>
</evidence>
<protein>
    <recommendedName>
        <fullName evidence="4">pectinesterase</fullName>
        <ecNumber evidence="4">3.1.1.11</ecNumber>
    </recommendedName>
</protein>
<accession>A0A8K0X9M4</accession>
<name>A0A8K0X9M4_9PEZI</name>
<evidence type="ECO:0000256" key="4">
    <source>
        <dbReference type="ARBA" id="ARBA00013229"/>
    </source>
</evidence>
<feature type="chain" id="PRO_5035422187" description="pectinesterase" evidence="11">
    <location>
        <begin position="19"/>
        <end position="2373"/>
    </location>
</feature>
<dbReference type="EC" id="3.1.1.11" evidence="4"/>
<keyword evidence="8" id="KW-0063">Aspartyl esterase</keyword>
<evidence type="ECO:0000256" key="7">
    <source>
        <dbReference type="ARBA" id="ARBA00022801"/>
    </source>
</evidence>
<dbReference type="GO" id="GO:0045490">
    <property type="term" value="P:pectin catabolic process"/>
    <property type="evidence" value="ECO:0007669"/>
    <property type="project" value="UniProtKB-UniPathway"/>
</dbReference>
<evidence type="ECO:0000313" key="14">
    <source>
        <dbReference type="Proteomes" id="UP000813385"/>
    </source>
</evidence>
<feature type="domain" description="Pectinesterase catalytic" evidence="12">
    <location>
        <begin position="1246"/>
        <end position="1541"/>
    </location>
</feature>
<evidence type="ECO:0000256" key="5">
    <source>
        <dbReference type="ARBA" id="ARBA00022525"/>
    </source>
</evidence>
<comment type="caution">
    <text evidence="13">The sequence shown here is derived from an EMBL/GenBank/DDBJ whole genome shotgun (WGS) entry which is preliminary data.</text>
</comment>
<keyword evidence="7" id="KW-0378">Hydrolase</keyword>
<dbReference type="FunFam" id="2.160.20.10:FF:000014">
    <property type="entry name" value="Pectinesterase"/>
    <property type="match status" value="3"/>
</dbReference>
<dbReference type="Gene3D" id="2.160.20.10">
    <property type="entry name" value="Single-stranded right-handed beta-helix, Pectin lyase-like"/>
    <property type="match status" value="5"/>
</dbReference>
<dbReference type="SUPFAM" id="SSF51126">
    <property type="entry name" value="Pectin lyase-like"/>
    <property type="match status" value="5"/>
</dbReference>
<dbReference type="Pfam" id="PF01095">
    <property type="entry name" value="Pectinesterase"/>
    <property type="match status" value="5"/>
</dbReference>
<evidence type="ECO:0000313" key="13">
    <source>
        <dbReference type="EMBL" id="KAH7377042.1"/>
    </source>
</evidence>
<sequence>MAKFTHLLLLGLCGWSAAQEGSQTITITVIADAACDAPTLSFPTPTTSLVSSSISSSTSSTSSTLSQTDLTSTAGNTTTVLPANTSPAVTVASDGTGQYANINSAIAFAQANNVPTVTVKAGTYTETISIIATATVTIVGETVASGSSSYSDNLVTITNGGGTAAPVSFGTSTSKGVTWKNLNFVNSNATSAAGIIFLRGSRNAFYSCQFTAASQVGFTGSQAAALISDSYIEATDKVFYSFGSLYVYKSTITATNNNALLVYNKGALDSTGKQYNSTVVIDTCQVIQKSGKTNTNVYLAAANDVGSVVVYRDTSLAGFIAGTGAYVDAKTQDARNTYIESGTSGPGSYSNKVATRSPYVSLVTDIAALASYDISVFFSKVFPTVAVSNVDWIDPSVLALIKRVSAPSISTSTSTSSQAPTTSIASTTSVASSTASIASTFSTSSSASDSTAGTSSASSVSSDASTVSANSAISSTYESSTATSTDVQSTASLSTTTSAATSSDASLSASTSETASSVAIVTTTSSAAATSSGPACLPSAVPSTALIVGPAGSSCATHNSIAAAIAALPADATSQYIYILAGTYNEKVSLVRTGATVIRGETDNALSSSSNKVTIQNVSAVLSSAGGSAGTATFSANKYEAKLVSFYNINFENSYPAQTNYIALAAYAKGTKVAFYSCNVKSSQGSLYLDYGNVFFTGGRIEGTTDFIWGIGAGYFHNSVIVSTGTAVGTAIAAQRYQSSFGGSQLIFDGCAVVPSDKTVSQQSVYLGRDYSTNAQVAFLNSYLDNHIYTAGWKVNNAATFTGTFAESNNTGPGASTTGRLSSVKMLSDTSAYTVKKVLADDSWLDSAGIAPQQNWPDSVYAVSVSTTTSAAATVTTSATQSDSTAAASSTSSASSNTFTVAPSPATGEFGTVSSAVAALPADGKEYIIFIKAGTYEEQVSITRRGKVILRGETTFENDFTKNSVLINFSRGVSTSLGRNEETPVMNWKNTNGDGLALYNINFTNTYPQQSSTAALAGDFFGANMAAYGCAFVGFQDTLLVNQGVQVFSNSYIEGSVDFIWGYSKAFFHQCYVASNTPRTYISAQNRPNAGWAGGFVFDKSVITYTSSFGSDFGNTFLGRPWSQYAVTVYLNSFLDKHISPAGWSVWQNSNPQTANVLFGEYNNVGPGNWSDSRAAFATKLTEAQAAQYSLENFIGSTSWIDPKAYAYTPSYSLTGPATAPDPPIVPTTPVLTHPSSGTVPPAGAVLVAADGSISGAFTSLTAALASLPSDSSNQVIFIYPGTYNEQVPSINRPGPVMIIGYTSDAPGKGYKNNQVTITQARGLSVSPAPVGHSNAETATIATASSKISWYNVNLVNTDNLDGAIPSYVTLAASVYGDKIGFYGCSFVGWQDTLLTGATAGMQYYESCYIDGAIDFIWGYSKAYFKGCTIAAKRAKSAITAHSRSSLTASGGYIFDQCLFTEAPTATVDLKGLVYLGRPYSKYALVVVKNSYLSDVIQPAGWKIWSTTDPRTDFITFAEYNNVGPGNWENNAVARQGFQNCTLLTSDEYPLSKVMTSTDWIDMTYWDQIETPQPAVVPVVPSTPIVYDGTKPPAGALIVSKTPIEGQTTYTTIQAALNALPASNKIVGTVFIYPGTYNEQLVLAKAGTTILIGYSSASGDYTQNQVTIDFNKGIDTQADASNSDSATVYATGNYLQAVNINFSNTFGTTANFASLGFGVKSSKYASLYGCQVYGNQDSLLINGFFFASNSYIEGNIDMIWGSGAGYFLNSTIAPNRDGIALTASKRATNTTAAGFVFDQCTVTPAKGAKYSSVSLGRPWNLWARVAFLDSYLDSSIKAAGWDQWTKADPRTAEVVFGEYANDGPGSGTSSRASFATKLTAETAAQFELANFFAATSWINMTLVSAMPFKAGAVVLPTTTSTATTASTSTLSTSSSSAPISTTTVFTTQISTLKQTQVTSVQGLDVVVTLKSTLTINAATTITPPPATRTSVIKSTTVEVATVQEPDTTVTQKTTTTVNVGTTVTPAPVVTTSTSVATSTRTEIITQQAQARTVTSTTITTRWTTSTPKVATTTQVIRTTQLSTKTTTPKAVTVRKTETQTIGDGTATTITAKALTTTATVFVTTTRVAKKTTTIKCIPTNGPTKRSLEEFEVSDIGLDALYLEARAVGDKTVTVTVVSTFSTFVKTSTVTIPGSTSATEILTTKTEGKPVTLKPTTVVETTVSVQTRPSTTILAGKTSTTTATAVVSAGKTTTLKPATVSVVVQATTTVVVKSTTKLAASTQNVVETQTRVATSVLPQQTNTVTRQENSAKTVTVVLPVSTATVLTTVRSTVKPSATITNRATVTKTKTSQINVTTTSWVTKTSKGAKTCTAA</sequence>
<feature type="region of interest" description="Disordered" evidence="10">
    <location>
        <begin position="443"/>
        <end position="462"/>
    </location>
</feature>
<dbReference type="PANTHER" id="PTHR31321:SF58">
    <property type="entry name" value="METHYLESTERASE, PUTATIVE-RELATED"/>
    <property type="match status" value="1"/>
</dbReference>
<keyword evidence="5" id="KW-0964">Secreted</keyword>
<gene>
    <name evidence="13" type="ORF">B0T11DRAFT_219238</name>
</gene>